<evidence type="ECO:0000313" key="2">
    <source>
        <dbReference type="EMBL" id="KAG9684450.1"/>
    </source>
</evidence>
<proteinExistence type="predicted"/>
<dbReference type="EMBL" id="JAHFXF010000638">
    <property type="protein sequence ID" value="KAG9684450.1"/>
    <property type="molecule type" value="Genomic_DNA"/>
</dbReference>
<reference evidence="2" key="1">
    <citation type="journal article" date="2021" name="J Fungi (Basel)">
        <title>Virulence traits and population genomics of the black yeast Aureobasidium melanogenum.</title>
        <authorList>
            <person name="Cernosa A."/>
            <person name="Sun X."/>
            <person name="Gostincar C."/>
            <person name="Fang C."/>
            <person name="Gunde-Cimerman N."/>
            <person name="Song Z."/>
        </authorList>
    </citation>
    <scope>NUCLEOTIDE SEQUENCE</scope>
    <source>
        <strain evidence="2">EXF-9911</strain>
    </source>
</reference>
<dbReference type="Proteomes" id="UP000779574">
    <property type="component" value="Unassembled WGS sequence"/>
</dbReference>
<feature type="non-terminal residue" evidence="2">
    <location>
        <position position="730"/>
    </location>
</feature>
<accession>A0A9P8J3W5</accession>
<evidence type="ECO:0000313" key="3">
    <source>
        <dbReference type="Proteomes" id="UP000779574"/>
    </source>
</evidence>
<sequence>MAAGVPKSTFLGTSAKLSLEYLGSVDRVVTNFLCTWYHAFPAWRRPKYCAQILSDLQAHLDKFFELEYYFKETQILQAVIKRWGQERHSDAILNWLHADFLLRVQEAAWHHSTTSSEVALLSDKITRLMEELEKSILAPSFDYNSREKHEAPVVLRTFPDEDPKSSTNCVQESAKGIETGAEEKFHQLYAKSEEHAARIHALESIVSGLLSNASTSSIEGSISAQVENGQESSGGPGKSSEAPTIIMPTPASTTRSSTPIQDPQQRWPTVILCVKDHHTNMLVRLGCDLPFGGFRRSLRRPDPDSIELWHGNTQIMDEDTPNSLGLEENSLINIVVPVHRSDWVDVSKINSTMSEEFTKPGAYWNEYIQGTMIDVIANLIRDPSLRAPFWASIKQDSRKYQSLPELLQVFAQYGYRLDELRIIQALLINPIQFGNNDHLVFIPWLVFDILPRLQASHARIQSLETTVSMLWRRLSSFIVDLAGALPSRDATCQNVRIHCLSAVLQQHKDSQMLDHDMNAPQITSEIGNTPGWMGNDDRYKVLTERIQALEQRIKETQDKSESHQSAVSNKESAETTGSQIMQDGMQEPPSGFAALSDASASSTCTMTPASTVMNAPIEEDNMGRHDEVSATPLDLSVSVHDFHSVDATSSDISYFGTPYPWFVRMHPNTPFKLLTDVLRREYGDMELRRRKSPLERIFDSDTPASIKLVQDVQLMYARITDASKTLDLTI</sequence>
<feature type="compositionally biased region" description="Low complexity" evidence="1">
    <location>
        <begin position="248"/>
        <end position="259"/>
    </location>
</feature>
<feature type="region of interest" description="Disordered" evidence="1">
    <location>
        <begin position="554"/>
        <end position="586"/>
    </location>
</feature>
<name>A0A9P8J3W5_AURME</name>
<comment type="caution">
    <text evidence="2">The sequence shown here is derived from an EMBL/GenBank/DDBJ whole genome shotgun (WGS) entry which is preliminary data.</text>
</comment>
<protein>
    <submittedName>
        <fullName evidence="2">Uncharacterized protein</fullName>
    </submittedName>
</protein>
<feature type="region of interest" description="Disordered" evidence="1">
    <location>
        <begin position="221"/>
        <end position="262"/>
    </location>
</feature>
<reference evidence="2" key="2">
    <citation type="submission" date="2021-08" db="EMBL/GenBank/DDBJ databases">
        <authorList>
            <person name="Gostincar C."/>
            <person name="Sun X."/>
            <person name="Song Z."/>
            <person name="Gunde-Cimerman N."/>
        </authorList>
    </citation>
    <scope>NUCLEOTIDE SEQUENCE</scope>
    <source>
        <strain evidence="2">EXF-9911</strain>
    </source>
</reference>
<feature type="compositionally biased region" description="Polar residues" evidence="1">
    <location>
        <begin position="563"/>
        <end position="581"/>
    </location>
</feature>
<dbReference type="AlphaFoldDB" id="A0A9P8J3W5"/>
<gene>
    <name evidence="2" type="ORF">KCU76_g12412</name>
</gene>
<dbReference type="OrthoDB" id="3897988at2759"/>
<feature type="compositionally biased region" description="Polar residues" evidence="1">
    <location>
        <begin position="221"/>
        <end position="231"/>
    </location>
</feature>
<evidence type="ECO:0000256" key="1">
    <source>
        <dbReference type="SAM" id="MobiDB-lite"/>
    </source>
</evidence>
<organism evidence="2 3">
    <name type="scientific">Aureobasidium melanogenum</name>
    <name type="common">Aureobasidium pullulans var. melanogenum</name>
    <dbReference type="NCBI Taxonomy" id="46634"/>
    <lineage>
        <taxon>Eukaryota</taxon>
        <taxon>Fungi</taxon>
        <taxon>Dikarya</taxon>
        <taxon>Ascomycota</taxon>
        <taxon>Pezizomycotina</taxon>
        <taxon>Dothideomycetes</taxon>
        <taxon>Dothideomycetidae</taxon>
        <taxon>Dothideales</taxon>
        <taxon>Saccotheciaceae</taxon>
        <taxon>Aureobasidium</taxon>
    </lineage>
</organism>